<proteinExistence type="predicted"/>
<dbReference type="Gene3D" id="3.30.470.20">
    <property type="entry name" value="ATP-grasp fold, B domain"/>
    <property type="match status" value="1"/>
</dbReference>
<sequence>MTVLVLAPERDPTADRMVRELGRREVPVVRLDTAWFPDTVRLDADLASAAWDGTLRVRDRVVRLGDVRSVWYRSSSAFGLPSSLTPVERQWASTEGKLGLGGVLGSLPVLWVNHPARVADAAVKPAQLVAAVRCGLAVPHTLITNDAEAVRRFARGGAVVNKALGAPSVVEAARRATVFTHLLGEADLADLRGVEITTHQFQRWVSKAHEARVVVVGERIFTAGIHAGSAETRVDWRAAYCDLAYSRPALPDDVRHGLVRYCREFGLAYGAFDLVVTPDGGWVFLECNANGQYGWIEDAIGAPITAAIADLLMAGRTP</sequence>
<comment type="caution">
    <text evidence="2">The sequence shown here is derived from an EMBL/GenBank/DDBJ whole genome shotgun (WGS) entry which is preliminary data.</text>
</comment>
<evidence type="ECO:0000313" key="3">
    <source>
        <dbReference type="Proteomes" id="UP001597145"/>
    </source>
</evidence>
<protein>
    <submittedName>
        <fullName evidence="2">ATP-grasp ribosomal peptide maturase</fullName>
    </submittedName>
</protein>
<dbReference type="Proteomes" id="UP001597145">
    <property type="component" value="Unassembled WGS sequence"/>
</dbReference>
<dbReference type="PANTHER" id="PTHR21621">
    <property type="entry name" value="RIBOSOMAL PROTEIN S6 MODIFICATION PROTEIN"/>
    <property type="match status" value="1"/>
</dbReference>
<dbReference type="InterPro" id="IPR048936">
    <property type="entry name" value="MvdD-like_ATPgrasp"/>
</dbReference>
<name>A0ABW4FNL5_9PSEU</name>
<dbReference type="RefSeq" id="WP_343980338.1">
    <property type="nucleotide sequence ID" value="NZ_BAAAJG010000012.1"/>
</dbReference>
<reference evidence="3" key="1">
    <citation type="journal article" date="2019" name="Int. J. Syst. Evol. Microbiol.">
        <title>The Global Catalogue of Microorganisms (GCM) 10K type strain sequencing project: providing services to taxonomists for standard genome sequencing and annotation.</title>
        <authorList>
            <consortium name="The Broad Institute Genomics Platform"/>
            <consortium name="The Broad Institute Genome Sequencing Center for Infectious Disease"/>
            <person name="Wu L."/>
            <person name="Ma J."/>
        </authorList>
    </citation>
    <scope>NUCLEOTIDE SEQUENCE [LARGE SCALE GENOMIC DNA]</scope>
    <source>
        <strain evidence="3">JCM 12165</strain>
    </source>
</reference>
<dbReference type="NCBIfam" id="TIGR04187">
    <property type="entry name" value="GRASP_SAV_5884"/>
    <property type="match status" value="1"/>
</dbReference>
<dbReference type="EMBL" id="JBHUCP010000017">
    <property type="protein sequence ID" value="MFD1531992.1"/>
    <property type="molecule type" value="Genomic_DNA"/>
</dbReference>
<dbReference type="PANTHER" id="PTHR21621:SF0">
    <property type="entry name" value="BETA-CITRYLGLUTAMATE SYNTHASE B-RELATED"/>
    <property type="match status" value="1"/>
</dbReference>
<evidence type="ECO:0000313" key="2">
    <source>
        <dbReference type="EMBL" id="MFD1531992.1"/>
    </source>
</evidence>
<dbReference type="Pfam" id="PF21068">
    <property type="entry name" value="ATPgraspMvdD"/>
    <property type="match status" value="1"/>
</dbReference>
<gene>
    <name evidence="2" type="primary">tgmB</name>
    <name evidence="2" type="ORF">ACFSCY_21400</name>
</gene>
<dbReference type="SUPFAM" id="SSF56059">
    <property type="entry name" value="Glutathione synthetase ATP-binding domain-like"/>
    <property type="match status" value="1"/>
</dbReference>
<dbReference type="InterPro" id="IPR026449">
    <property type="entry name" value="GRASP_SAV_5884"/>
</dbReference>
<feature type="domain" description="MvdD-like pre-ATP grasp" evidence="1">
    <location>
        <begin position="3"/>
        <end position="117"/>
    </location>
</feature>
<accession>A0ABW4FNL5</accession>
<organism evidence="2 3">
    <name type="scientific">Pseudonocardia aurantiaca</name>
    <dbReference type="NCBI Taxonomy" id="75290"/>
    <lineage>
        <taxon>Bacteria</taxon>
        <taxon>Bacillati</taxon>
        <taxon>Actinomycetota</taxon>
        <taxon>Actinomycetes</taxon>
        <taxon>Pseudonocardiales</taxon>
        <taxon>Pseudonocardiaceae</taxon>
        <taxon>Pseudonocardia</taxon>
    </lineage>
</organism>
<evidence type="ECO:0000259" key="1">
    <source>
        <dbReference type="Pfam" id="PF21068"/>
    </source>
</evidence>
<keyword evidence="3" id="KW-1185">Reference proteome</keyword>